<evidence type="ECO:0000313" key="3">
    <source>
        <dbReference type="EMBL" id="DBA03860.1"/>
    </source>
</evidence>
<name>A0AAV2ZI75_9STRA</name>
<keyword evidence="2" id="KW-1133">Transmembrane helix</keyword>
<protein>
    <submittedName>
        <fullName evidence="3">Uncharacterized protein</fullName>
    </submittedName>
</protein>
<feature type="region of interest" description="Disordered" evidence="1">
    <location>
        <begin position="76"/>
        <end position="106"/>
    </location>
</feature>
<gene>
    <name evidence="3" type="ORF">N0F65_004550</name>
</gene>
<dbReference type="EMBL" id="DAKRPA010000014">
    <property type="protein sequence ID" value="DBA03860.1"/>
    <property type="molecule type" value="Genomic_DNA"/>
</dbReference>
<organism evidence="3 4">
    <name type="scientific">Lagenidium giganteum</name>
    <dbReference type="NCBI Taxonomy" id="4803"/>
    <lineage>
        <taxon>Eukaryota</taxon>
        <taxon>Sar</taxon>
        <taxon>Stramenopiles</taxon>
        <taxon>Oomycota</taxon>
        <taxon>Peronosporomycetes</taxon>
        <taxon>Pythiales</taxon>
        <taxon>Pythiaceae</taxon>
    </lineage>
</organism>
<proteinExistence type="predicted"/>
<dbReference type="Proteomes" id="UP001146120">
    <property type="component" value="Unassembled WGS sequence"/>
</dbReference>
<reference evidence="3" key="1">
    <citation type="submission" date="2022-11" db="EMBL/GenBank/DDBJ databases">
        <authorList>
            <person name="Morgan W.R."/>
            <person name="Tartar A."/>
        </authorList>
    </citation>
    <scope>NUCLEOTIDE SEQUENCE</scope>
    <source>
        <strain evidence="3">ARSEF 373</strain>
    </source>
</reference>
<accession>A0AAV2ZI75</accession>
<evidence type="ECO:0000256" key="2">
    <source>
        <dbReference type="SAM" id="Phobius"/>
    </source>
</evidence>
<feature type="transmembrane region" description="Helical" evidence="2">
    <location>
        <begin position="46"/>
        <end position="65"/>
    </location>
</feature>
<feature type="compositionally biased region" description="Low complexity" evidence="1">
    <location>
        <begin position="76"/>
        <end position="105"/>
    </location>
</feature>
<reference evidence="3" key="2">
    <citation type="journal article" date="2023" name="Microbiol Resour">
        <title>Decontamination and Annotation of the Draft Genome Sequence of the Oomycete Lagenidium giganteum ARSEF 373.</title>
        <authorList>
            <person name="Morgan W.R."/>
            <person name="Tartar A."/>
        </authorList>
    </citation>
    <scope>NUCLEOTIDE SEQUENCE</scope>
    <source>
        <strain evidence="3">ARSEF 373</strain>
    </source>
</reference>
<comment type="caution">
    <text evidence="3">The sequence shown here is derived from an EMBL/GenBank/DDBJ whole genome shotgun (WGS) entry which is preliminary data.</text>
</comment>
<keyword evidence="2" id="KW-0812">Transmembrane</keyword>
<dbReference type="AlphaFoldDB" id="A0AAV2ZI75"/>
<evidence type="ECO:0000313" key="4">
    <source>
        <dbReference type="Proteomes" id="UP001146120"/>
    </source>
</evidence>
<sequence>MTESSGTTATLGAVAVSVDTSTKVKSNKTSSAGGRSLWQQATGGSVVQGALLCFVFANFIVLYALHFGHHPESWFSPSSATAAAPTTAPTTTTTNTNTTPSSAATVSFGSSQSGNFQAGSAVSLTQDSTSANGAMVLRNGAGTTAYLNRLTISKGDAFDYVNLAPMGVSKTAYTRNLISYRRTFTTNGTTKTESVVTSLDVDINTKAVTLTEPSSSDGNVVAGLNIRGLATLSDSLAIALVASSAFPYPSYAMPVQLKDSQPRLQQALVANITEQSISNFLGPLGPSTFVVAYYEPWSPSSAYYQRVKVGTVDSNGAITWSANQTFGQGNDGNFMTNFGKPQPVPAVPGTFVIPLFTTTWNSTMASKISGLCVTLSTFNATTNDVAPFSTPTCQSKFQPAFLIDSVMISDNVLAIAFYDKANNNAVTVATVSVSTTSKTLQFRSSYVCQEVGGAFEFGDKSYGFSPKPSIQALRLRHRVVVSFFNPSQGGKLAVKLLEIAPDTLAIRDVTPLLPVATPAFSMLLGAAGGVDGAVTNDVVVVGDDSVVAAYMGKRGTTVHQHFGLVEAYGSPIGLLGAGASASTSSHDVVLSGKITVNGAGFQTGQVYYATTAGTLMAANTSSASTLVYGADGNTVVTQDSKVGIALDASTLLLSKQVN</sequence>
<keyword evidence="2" id="KW-0472">Membrane</keyword>
<keyword evidence="4" id="KW-1185">Reference proteome</keyword>
<evidence type="ECO:0000256" key="1">
    <source>
        <dbReference type="SAM" id="MobiDB-lite"/>
    </source>
</evidence>